<proteinExistence type="predicted"/>
<comment type="pathway">
    <text evidence="1">Lipid metabolism.</text>
</comment>
<keyword evidence="4" id="KW-1133">Transmembrane helix</keyword>
<dbReference type="GO" id="GO:0006654">
    <property type="term" value="P:phosphatidic acid biosynthetic process"/>
    <property type="evidence" value="ECO:0007669"/>
    <property type="project" value="TreeGrafter"/>
</dbReference>
<dbReference type="Proteomes" id="UP000587070">
    <property type="component" value="Unassembled WGS sequence"/>
</dbReference>
<keyword evidence="2 6" id="KW-0808">Transferase</keyword>
<dbReference type="OrthoDB" id="9812274at2"/>
<evidence type="ECO:0000256" key="1">
    <source>
        <dbReference type="ARBA" id="ARBA00005189"/>
    </source>
</evidence>
<evidence type="ECO:0000256" key="2">
    <source>
        <dbReference type="ARBA" id="ARBA00022679"/>
    </source>
</evidence>
<feature type="domain" description="Phospholipid/glycerol acyltransferase" evidence="5">
    <location>
        <begin position="87"/>
        <end position="195"/>
    </location>
</feature>
<dbReference type="GO" id="GO:0003841">
    <property type="term" value="F:1-acylglycerol-3-phosphate O-acyltransferase activity"/>
    <property type="evidence" value="ECO:0007669"/>
    <property type="project" value="TreeGrafter"/>
</dbReference>
<dbReference type="SMART" id="SM00563">
    <property type="entry name" value="PlsC"/>
    <property type="match status" value="1"/>
</dbReference>
<evidence type="ECO:0000313" key="7">
    <source>
        <dbReference type="Proteomes" id="UP000587070"/>
    </source>
</evidence>
<dbReference type="CDD" id="cd07989">
    <property type="entry name" value="LPLAT_AGPAT-like"/>
    <property type="match status" value="1"/>
</dbReference>
<keyword evidence="4" id="KW-0472">Membrane</keyword>
<dbReference type="PANTHER" id="PTHR10434">
    <property type="entry name" value="1-ACYL-SN-GLYCEROL-3-PHOSPHATE ACYLTRANSFERASE"/>
    <property type="match status" value="1"/>
</dbReference>
<keyword evidence="3 6" id="KW-0012">Acyltransferase</keyword>
<gene>
    <name evidence="6" type="ORF">GGD90_000154</name>
</gene>
<evidence type="ECO:0000256" key="4">
    <source>
        <dbReference type="SAM" id="Phobius"/>
    </source>
</evidence>
<dbReference type="AlphaFoldDB" id="A0A840G1I6"/>
<dbReference type="EMBL" id="JACIGE010000001">
    <property type="protein sequence ID" value="MBB4245805.1"/>
    <property type="molecule type" value="Genomic_DNA"/>
</dbReference>
<feature type="transmembrane region" description="Helical" evidence="4">
    <location>
        <begin position="15"/>
        <end position="40"/>
    </location>
</feature>
<evidence type="ECO:0000313" key="6">
    <source>
        <dbReference type="EMBL" id="MBB4245805.1"/>
    </source>
</evidence>
<evidence type="ECO:0000256" key="3">
    <source>
        <dbReference type="ARBA" id="ARBA00023315"/>
    </source>
</evidence>
<organism evidence="6 7">
    <name type="scientific">Rhodocyclus tenuis</name>
    <name type="common">Rhodospirillum tenue</name>
    <dbReference type="NCBI Taxonomy" id="1066"/>
    <lineage>
        <taxon>Bacteria</taxon>
        <taxon>Pseudomonadati</taxon>
        <taxon>Pseudomonadota</taxon>
        <taxon>Betaproteobacteria</taxon>
        <taxon>Rhodocyclales</taxon>
        <taxon>Rhodocyclaceae</taxon>
        <taxon>Rhodocyclus</taxon>
    </lineage>
</organism>
<name>A0A840G1I6_RHOTE</name>
<keyword evidence="4" id="KW-0812">Transmembrane</keyword>
<protein>
    <submittedName>
        <fullName evidence="6">1-acyl-sn-glycerol-3-phosphate acyltransferase</fullName>
    </submittedName>
</protein>
<comment type="caution">
    <text evidence="6">The sequence shown here is derived from an EMBL/GenBank/DDBJ whole genome shotgun (WGS) entry which is preliminary data.</text>
</comment>
<evidence type="ECO:0000259" key="5">
    <source>
        <dbReference type="SMART" id="SM00563"/>
    </source>
</evidence>
<keyword evidence="7" id="KW-1185">Reference proteome</keyword>
<dbReference type="InterPro" id="IPR002123">
    <property type="entry name" value="Plipid/glycerol_acylTrfase"/>
</dbReference>
<dbReference type="SUPFAM" id="SSF69593">
    <property type="entry name" value="Glycerol-3-phosphate (1)-acyltransferase"/>
    <property type="match status" value="1"/>
</dbReference>
<accession>A0A840G1I6</accession>
<reference evidence="6 7" key="1">
    <citation type="submission" date="2020-08" db="EMBL/GenBank/DDBJ databases">
        <title>Genome sequencing of Purple Non-Sulfur Bacteria from various extreme environments.</title>
        <authorList>
            <person name="Mayer M."/>
        </authorList>
    </citation>
    <scope>NUCLEOTIDE SEQUENCE [LARGE SCALE GENOMIC DNA]</scope>
    <source>
        <strain evidence="6 7">2761</strain>
    </source>
</reference>
<sequence>MRVGSGLLFRIGQIFLFYLLLLWLAVMLLAGNIAALPLLLTPRAFREPLMQRAISATFRLFLDVSERSGLMVLDLGALDVLNRQRKMLLVANHPSMIDVFLIISRVRSAICLMKASISSNIFLGVGAYMAGYVSNRHVSFMLRNAATAVEKGSLLLAFPEGTRTTRQPVNDMKPGVALIAKRANAPLQTILISTNSPYLSKGWKIWRAPQFPLIYRARLGQQLRACDCPAKTANTVQSYFEQELAYSIDPRMRA</sequence>
<dbReference type="Pfam" id="PF01553">
    <property type="entry name" value="Acyltransferase"/>
    <property type="match status" value="1"/>
</dbReference>
<dbReference type="RefSeq" id="WP_153117041.1">
    <property type="nucleotide sequence ID" value="NZ_JACIGE010000001.1"/>
</dbReference>
<dbReference type="PANTHER" id="PTHR10434:SF11">
    <property type="entry name" value="1-ACYL-SN-GLYCEROL-3-PHOSPHATE ACYLTRANSFERASE"/>
    <property type="match status" value="1"/>
</dbReference>